<keyword evidence="1" id="KW-0732">Signal</keyword>
<evidence type="ECO:0008006" key="4">
    <source>
        <dbReference type="Google" id="ProtNLM"/>
    </source>
</evidence>
<accession>A0A176TCX1</accession>
<dbReference type="PROSITE" id="PS51257">
    <property type="entry name" value="PROKAR_LIPOPROTEIN"/>
    <property type="match status" value="1"/>
</dbReference>
<protein>
    <recommendedName>
        <fullName evidence="4">Lipoprotein</fullName>
    </recommendedName>
</protein>
<gene>
    <name evidence="2" type="ORF">LPB303_05580</name>
</gene>
<dbReference type="EMBL" id="LVWE01000010">
    <property type="protein sequence ID" value="OAD45758.1"/>
    <property type="molecule type" value="Genomic_DNA"/>
</dbReference>
<dbReference type="AlphaFoldDB" id="A0A176TCX1"/>
<dbReference type="Proteomes" id="UP000076923">
    <property type="component" value="Unassembled WGS sequence"/>
</dbReference>
<keyword evidence="3" id="KW-1185">Reference proteome</keyword>
<name>A0A176TCX1_9FLAO</name>
<reference evidence="2 3" key="1">
    <citation type="submission" date="2016-02" db="EMBL/GenBank/DDBJ databases">
        <title>Draft genome sequence of Polaribacter atrinae KACC17473.</title>
        <authorList>
            <person name="Shin S.-K."/>
            <person name="Yi H."/>
        </authorList>
    </citation>
    <scope>NUCLEOTIDE SEQUENCE [LARGE SCALE GENOMIC DNA]</scope>
    <source>
        <strain evidence="2 3">KACC 17473</strain>
    </source>
</reference>
<feature type="signal peptide" evidence="1">
    <location>
        <begin position="1"/>
        <end position="21"/>
    </location>
</feature>
<dbReference type="RefSeq" id="WP_068448717.1">
    <property type="nucleotide sequence ID" value="NZ_CP150660.1"/>
</dbReference>
<dbReference type="STRING" id="1333662.LPB303_05580"/>
<organism evidence="2 3">
    <name type="scientific">Polaribacter atrinae</name>
    <dbReference type="NCBI Taxonomy" id="1333662"/>
    <lineage>
        <taxon>Bacteria</taxon>
        <taxon>Pseudomonadati</taxon>
        <taxon>Bacteroidota</taxon>
        <taxon>Flavobacteriia</taxon>
        <taxon>Flavobacteriales</taxon>
        <taxon>Flavobacteriaceae</taxon>
    </lineage>
</organism>
<evidence type="ECO:0000256" key="1">
    <source>
        <dbReference type="SAM" id="SignalP"/>
    </source>
</evidence>
<evidence type="ECO:0000313" key="2">
    <source>
        <dbReference type="EMBL" id="OAD45758.1"/>
    </source>
</evidence>
<proteinExistence type="predicted"/>
<sequence length="226" mass="25766">MKKINLFAVLASLTFIFTSCSFNETVLPEEQNLDLLKAYTIKRDVDGAYSLDFNLNGNVKTENVVDETTNTNYIYLYSSENKLNSKVTQDFVIDGNQLKIGFVDTNTSKQPQISIKDEDASFAKANKEEMLAEYSISGNENGTYTLNFSVKNKVKVDFIFNEELSIYEVHLQEGKSEETVFSKVFEKLEGQTLKIDFVNHIIENNTSAKSTGYTYFKERRPEVIID</sequence>
<comment type="caution">
    <text evidence="2">The sequence shown here is derived from an EMBL/GenBank/DDBJ whole genome shotgun (WGS) entry which is preliminary data.</text>
</comment>
<feature type="chain" id="PRO_5008049830" description="Lipoprotein" evidence="1">
    <location>
        <begin position="22"/>
        <end position="226"/>
    </location>
</feature>
<evidence type="ECO:0000313" key="3">
    <source>
        <dbReference type="Proteomes" id="UP000076923"/>
    </source>
</evidence>
<dbReference type="OrthoDB" id="1200936at2"/>